<evidence type="ECO:0000313" key="3">
    <source>
        <dbReference type="Proteomes" id="UP000766570"/>
    </source>
</evidence>
<dbReference type="InterPro" id="IPR036188">
    <property type="entry name" value="FAD/NAD-bd_sf"/>
</dbReference>
<keyword evidence="3" id="KW-1185">Reference proteome</keyword>
<dbReference type="Pfam" id="PF01266">
    <property type="entry name" value="DAO"/>
    <property type="match status" value="1"/>
</dbReference>
<dbReference type="Gene3D" id="3.30.9.10">
    <property type="entry name" value="D-Amino Acid Oxidase, subunit A, domain 2"/>
    <property type="match status" value="1"/>
</dbReference>
<organism evidence="2 3">
    <name type="scientific">Paeniglutamicibacter psychrophenolicus</name>
    <dbReference type="NCBI Taxonomy" id="257454"/>
    <lineage>
        <taxon>Bacteria</taxon>
        <taxon>Bacillati</taxon>
        <taxon>Actinomycetota</taxon>
        <taxon>Actinomycetes</taxon>
        <taxon>Micrococcales</taxon>
        <taxon>Micrococcaceae</taxon>
        <taxon>Paeniglutamicibacter</taxon>
    </lineage>
</organism>
<dbReference type="PANTHER" id="PTHR13847">
    <property type="entry name" value="SARCOSINE DEHYDROGENASE-RELATED"/>
    <property type="match status" value="1"/>
</dbReference>
<dbReference type="SUPFAM" id="SSF51905">
    <property type="entry name" value="FAD/NAD(P)-binding domain"/>
    <property type="match status" value="1"/>
</dbReference>
<comment type="caution">
    <text evidence="2">The sequence shown here is derived from an EMBL/GenBank/DDBJ whole genome shotgun (WGS) entry which is preliminary data.</text>
</comment>
<dbReference type="InterPro" id="IPR006076">
    <property type="entry name" value="FAD-dep_OxRdtase"/>
</dbReference>
<proteinExistence type="predicted"/>
<dbReference type="Proteomes" id="UP000766570">
    <property type="component" value="Unassembled WGS sequence"/>
</dbReference>
<dbReference type="Gene3D" id="3.50.50.60">
    <property type="entry name" value="FAD/NAD(P)-binding domain"/>
    <property type="match status" value="1"/>
</dbReference>
<dbReference type="RefSeq" id="WP_209906181.1">
    <property type="nucleotide sequence ID" value="NZ_BAAAMI010000019.1"/>
</dbReference>
<name>A0ABS4W9X2_9MICC</name>
<protein>
    <submittedName>
        <fullName evidence="2">Glycine/D-amino acid oxidase-like deaminating enzyme</fullName>
    </submittedName>
</protein>
<accession>A0ABS4W9X2</accession>
<dbReference type="PANTHER" id="PTHR13847:SF281">
    <property type="entry name" value="FAD DEPENDENT OXIDOREDUCTASE DOMAIN-CONTAINING PROTEIN"/>
    <property type="match status" value="1"/>
</dbReference>
<sequence length="481" mass="52494">MTAPKPTFFENAEKTIDPALCAASLRETKRAVYWLDSPLRPGVREPLRASLEADLLVVGGGYTGLWTALQAKERNPETSVVLLEAGWIGSEASGRNGGFCEASLVHGESNGEAHLPKENARLTELGNENLAELIESIERHGIDCDLVREGALAVATEPHQDAWLREEANGEDVVYLDRAQTAELVKSDAFFSGAWSKEDTVLVNPAKLAWGLFEACEKLGVKVFEQSKVTGLEEVGGRITANTAGGAVNAARVALATNVFPSLLKRNALMTVPVYDYVLVTEPLTEAQREAIGWDTLHGLVDLNNRFHYSRPIIDENGGFRILYGGWDAIYRFGGKVSHEYYDSEPTYTKLAAHFFATFPELQELKFSHAWGGAIDSCSRFFSFFDLAYKGKVASCAGFTGLGVGASRFGAKVMLDLLEGKSTELTELEMVKKKPLPFPPEPAAWLGVKMMTAAMARADHREGERGLFLKAMDAVGMGFDS</sequence>
<gene>
    <name evidence="2" type="ORF">JOF46_000845</name>
</gene>
<reference evidence="2 3" key="1">
    <citation type="submission" date="2021-03" db="EMBL/GenBank/DDBJ databases">
        <title>Sequencing the genomes of 1000 actinobacteria strains.</title>
        <authorList>
            <person name="Klenk H.-P."/>
        </authorList>
    </citation>
    <scope>NUCLEOTIDE SEQUENCE [LARGE SCALE GENOMIC DNA]</scope>
    <source>
        <strain evidence="2 3">DSM 15454</strain>
    </source>
</reference>
<evidence type="ECO:0000259" key="1">
    <source>
        <dbReference type="Pfam" id="PF01266"/>
    </source>
</evidence>
<evidence type="ECO:0000313" key="2">
    <source>
        <dbReference type="EMBL" id="MBP2372933.1"/>
    </source>
</evidence>
<dbReference type="EMBL" id="JAGIOE010000001">
    <property type="protein sequence ID" value="MBP2372933.1"/>
    <property type="molecule type" value="Genomic_DNA"/>
</dbReference>
<feature type="domain" description="FAD dependent oxidoreductase" evidence="1">
    <location>
        <begin position="54"/>
        <end position="416"/>
    </location>
</feature>